<evidence type="ECO:0000313" key="3">
    <source>
        <dbReference type="Proteomes" id="UP000216998"/>
    </source>
</evidence>
<comment type="caution">
    <text evidence="2">The sequence shown here is derived from an EMBL/GenBank/DDBJ whole genome shotgun (WGS) entry which is preliminary data.</text>
</comment>
<organism evidence="2 3">
    <name type="scientific">Niveispirillum lacus</name>
    <dbReference type="NCBI Taxonomy" id="1981099"/>
    <lineage>
        <taxon>Bacteria</taxon>
        <taxon>Pseudomonadati</taxon>
        <taxon>Pseudomonadota</taxon>
        <taxon>Alphaproteobacteria</taxon>
        <taxon>Rhodospirillales</taxon>
        <taxon>Azospirillaceae</taxon>
        <taxon>Niveispirillum</taxon>
    </lineage>
</organism>
<dbReference type="Pfam" id="PF07362">
    <property type="entry name" value="CcdA"/>
    <property type="match status" value="1"/>
</dbReference>
<dbReference type="InterPro" id="IPR009956">
    <property type="entry name" value="Post-segregation_anti-tox_CcdA"/>
</dbReference>
<accession>A0A255Z6S8</accession>
<gene>
    <name evidence="2" type="ORF">CHU95_01985</name>
</gene>
<name>A0A255Z6S8_9PROT</name>
<sequence length="79" mass="8883">MARENAGVRQRTNVTLPEALLREARQLNINLSQACERGLSAAVLEMKAAQWQQENQAAIEAWNAHVEEKGLPLAENRQF</sequence>
<dbReference type="EMBL" id="NOXU01000017">
    <property type="protein sequence ID" value="OYQ37139.1"/>
    <property type="molecule type" value="Genomic_DNA"/>
</dbReference>
<dbReference type="RefSeq" id="WP_094453212.1">
    <property type="nucleotide sequence ID" value="NZ_NOXU01000017.1"/>
</dbReference>
<reference evidence="2 3" key="1">
    <citation type="submission" date="2017-07" db="EMBL/GenBank/DDBJ databases">
        <title>Niveispirillum cyanobacteriorum sp. nov., isolated from cyanobacterial aggregates in a eutrophic lake.</title>
        <authorList>
            <person name="Cai H."/>
        </authorList>
    </citation>
    <scope>NUCLEOTIDE SEQUENCE [LARGE SCALE GENOMIC DNA]</scope>
    <source>
        <strain evidence="3">TH1-14</strain>
    </source>
</reference>
<keyword evidence="3" id="KW-1185">Reference proteome</keyword>
<evidence type="ECO:0000313" key="2">
    <source>
        <dbReference type="EMBL" id="OYQ37139.1"/>
    </source>
</evidence>
<protein>
    <submittedName>
        <fullName evidence="2">Post-segregation antitoxin CcdA</fullName>
    </submittedName>
</protein>
<dbReference type="OrthoDB" id="7191115at2"/>
<evidence type="ECO:0000256" key="1">
    <source>
        <dbReference type="ARBA" id="ARBA00022649"/>
    </source>
</evidence>
<proteinExistence type="predicted"/>
<keyword evidence="1" id="KW-1277">Toxin-antitoxin system</keyword>
<dbReference type="AlphaFoldDB" id="A0A255Z6S8"/>
<dbReference type="Proteomes" id="UP000216998">
    <property type="component" value="Unassembled WGS sequence"/>
</dbReference>